<dbReference type="EMBL" id="JBHEZZ010000006">
    <property type="protein sequence ID" value="MFC1402372.1"/>
    <property type="molecule type" value="Genomic_DNA"/>
</dbReference>
<feature type="transmembrane region" description="Helical" evidence="2">
    <location>
        <begin position="222"/>
        <end position="242"/>
    </location>
</feature>
<evidence type="ECO:0000256" key="2">
    <source>
        <dbReference type="SAM" id="Phobius"/>
    </source>
</evidence>
<keyword evidence="2" id="KW-0812">Transmembrane</keyword>
<reference evidence="3 4" key="1">
    <citation type="submission" date="2024-09" db="EMBL/GenBank/DDBJ databases">
        <authorList>
            <person name="Lee S.D."/>
        </authorList>
    </citation>
    <scope>NUCLEOTIDE SEQUENCE [LARGE SCALE GENOMIC DNA]</scope>
    <source>
        <strain evidence="3 4">N1-5</strain>
    </source>
</reference>
<gene>
    <name evidence="3" type="ORF">ACEZDJ_13860</name>
</gene>
<feature type="transmembrane region" description="Helical" evidence="2">
    <location>
        <begin position="181"/>
        <end position="202"/>
    </location>
</feature>
<dbReference type="Proteomes" id="UP001592528">
    <property type="component" value="Unassembled WGS sequence"/>
</dbReference>
<evidence type="ECO:0000256" key="1">
    <source>
        <dbReference type="SAM" id="MobiDB-lite"/>
    </source>
</evidence>
<evidence type="ECO:0000313" key="4">
    <source>
        <dbReference type="Proteomes" id="UP001592528"/>
    </source>
</evidence>
<feature type="transmembrane region" description="Helical" evidence="2">
    <location>
        <begin position="53"/>
        <end position="77"/>
    </location>
</feature>
<keyword evidence="2" id="KW-0472">Membrane</keyword>
<keyword evidence="2" id="KW-1133">Transmembrane helix</keyword>
<feature type="transmembrane region" description="Helical" evidence="2">
    <location>
        <begin position="125"/>
        <end position="143"/>
    </location>
</feature>
<feature type="transmembrane region" description="Helical" evidence="2">
    <location>
        <begin position="155"/>
        <end position="174"/>
    </location>
</feature>
<proteinExistence type="predicted"/>
<comment type="caution">
    <text evidence="3">The sequence shown here is derived from an EMBL/GenBank/DDBJ whole genome shotgun (WGS) entry which is preliminary data.</text>
</comment>
<dbReference type="RefSeq" id="WP_157623595.1">
    <property type="nucleotide sequence ID" value="NZ_JBHEZZ010000006.1"/>
</dbReference>
<organism evidence="3 4">
    <name type="scientific">Streptacidiphilus cavernicola</name>
    <dbReference type="NCBI Taxonomy" id="3342716"/>
    <lineage>
        <taxon>Bacteria</taxon>
        <taxon>Bacillati</taxon>
        <taxon>Actinomycetota</taxon>
        <taxon>Actinomycetes</taxon>
        <taxon>Kitasatosporales</taxon>
        <taxon>Streptomycetaceae</taxon>
        <taxon>Streptacidiphilus</taxon>
    </lineage>
</organism>
<feature type="transmembrane region" description="Helical" evidence="2">
    <location>
        <begin position="97"/>
        <end position="118"/>
    </location>
</feature>
<sequence>MSDSGHYTDGPGGPRRQGWQPPPSGNVVVDETGWPVGSVMARRARAAANASKIWVTCRFLSVVLVEVCFLVPLIVWLTSGSAARRAVFYGNDPTEGISRGLMPLFAVGLIVVLLFVIRPTTGRPLVLYPIGMCAALLWEPSGAAKAVGNVYPSTGVGLTVLAGVTTGVSVCALFPPPRPMAFRVLLALAWVAAWSWCGMVGQALAGVGGQISGSSDPRAEQALGWLLIIGSVLMLFAVLPCLSPRSWPPRSPLGVNGRRIAS</sequence>
<feature type="region of interest" description="Disordered" evidence="1">
    <location>
        <begin position="1"/>
        <end position="24"/>
    </location>
</feature>
<protein>
    <recommendedName>
        <fullName evidence="5">Integral membrane protein</fullName>
    </recommendedName>
</protein>
<evidence type="ECO:0008006" key="5">
    <source>
        <dbReference type="Google" id="ProtNLM"/>
    </source>
</evidence>
<name>A0ABV6ULP0_9ACTN</name>
<accession>A0ABV6ULP0</accession>
<keyword evidence="4" id="KW-1185">Reference proteome</keyword>
<evidence type="ECO:0000313" key="3">
    <source>
        <dbReference type="EMBL" id="MFC1402372.1"/>
    </source>
</evidence>